<keyword evidence="3" id="KW-1185">Reference proteome</keyword>
<proteinExistence type="predicted"/>
<dbReference type="PANTHER" id="PTHR43415:SF3">
    <property type="entry name" value="GNAT-FAMILY ACETYLTRANSFERASE"/>
    <property type="match status" value="1"/>
</dbReference>
<sequence>MELVKASPENSRELAAFLAKMNSIQSAHIGFCGEKAEEIHDQLRTDFSDLPLEKSFILAYEDRRLVGALGLDVDLEQGYAEVWGPFVEQEELETAQVMWNELVAGMPQEVKEFSFFINEENRFVKAFLANNNGVDQGSHTILELTSDSFASENSSKIDAYNKNYEDSFKQLHDQFFPSTYYSGATILQRLNDTNHLFIAAKNDHDIKGYVYVEANPNHGEASIEYIAVADEYRKEGMGKSLLISAVKTLFSYPQINQLTLSVSKENMAAIRLYVAAGFKVKYNLISYDVVLTYV</sequence>
<dbReference type="PANTHER" id="PTHR43415">
    <property type="entry name" value="SPERMIDINE N(1)-ACETYLTRANSFERASE"/>
    <property type="match status" value="1"/>
</dbReference>
<reference evidence="2" key="1">
    <citation type="submission" date="2021-01" db="EMBL/GenBank/DDBJ databases">
        <title>Genomic Encyclopedia of Type Strains, Phase IV (KMG-IV): sequencing the most valuable type-strain genomes for metagenomic binning, comparative biology and taxonomic classification.</title>
        <authorList>
            <person name="Goeker M."/>
        </authorList>
    </citation>
    <scope>NUCLEOTIDE SEQUENCE</scope>
    <source>
        <strain evidence="2">DSM 21943</strain>
    </source>
</reference>
<dbReference type="Proteomes" id="UP001179280">
    <property type="component" value="Unassembled WGS sequence"/>
</dbReference>
<gene>
    <name evidence="2" type="ORF">JOC54_002782</name>
</gene>
<dbReference type="RefSeq" id="WP_204466737.1">
    <property type="nucleotide sequence ID" value="NZ_JAFBCV010000008.1"/>
</dbReference>
<dbReference type="EMBL" id="JAFBCV010000008">
    <property type="protein sequence ID" value="MBM7839502.1"/>
    <property type="molecule type" value="Genomic_DNA"/>
</dbReference>
<evidence type="ECO:0000259" key="1">
    <source>
        <dbReference type="PROSITE" id="PS51186"/>
    </source>
</evidence>
<dbReference type="CDD" id="cd04301">
    <property type="entry name" value="NAT_SF"/>
    <property type="match status" value="1"/>
</dbReference>
<dbReference type="InterPro" id="IPR016181">
    <property type="entry name" value="Acyl_CoA_acyltransferase"/>
</dbReference>
<feature type="domain" description="N-acetyltransferase" evidence="1">
    <location>
        <begin position="155"/>
        <end position="294"/>
    </location>
</feature>
<dbReference type="InterPro" id="IPR000182">
    <property type="entry name" value="GNAT_dom"/>
</dbReference>
<dbReference type="PROSITE" id="PS51186">
    <property type="entry name" value="GNAT"/>
    <property type="match status" value="1"/>
</dbReference>
<dbReference type="Pfam" id="PF00583">
    <property type="entry name" value="Acetyltransf_1"/>
    <property type="match status" value="1"/>
</dbReference>
<comment type="caution">
    <text evidence="2">The sequence shown here is derived from an EMBL/GenBank/DDBJ whole genome shotgun (WGS) entry which is preliminary data.</text>
</comment>
<name>A0ABS2SZ47_9BACI</name>
<protein>
    <submittedName>
        <fullName evidence="2">GNAT superfamily N-acetyltransferase</fullName>
    </submittedName>
</protein>
<dbReference type="SUPFAM" id="SSF55729">
    <property type="entry name" value="Acyl-CoA N-acyltransferases (Nat)"/>
    <property type="match status" value="1"/>
</dbReference>
<organism evidence="2 3">
    <name type="scientific">Shouchella xiaoxiensis</name>
    <dbReference type="NCBI Taxonomy" id="766895"/>
    <lineage>
        <taxon>Bacteria</taxon>
        <taxon>Bacillati</taxon>
        <taxon>Bacillota</taxon>
        <taxon>Bacilli</taxon>
        <taxon>Bacillales</taxon>
        <taxon>Bacillaceae</taxon>
        <taxon>Shouchella</taxon>
    </lineage>
</organism>
<accession>A0ABS2SZ47</accession>
<evidence type="ECO:0000313" key="3">
    <source>
        <dbReference type="Proteomes" id="UP001179280"/>
    </source>
</evidence>
<evidence type="ECO:0000313" key="2">
    <source>
        <dbReference type="EMBL" id="MBM7839502.1"/>
    </source>
</evidence>
<dbReference type="Gene3D" id="3.40.630.30">
    <property type="match status" value="1"/>
</dbReference>